<evidence type="ECO:0000256" key="1">
    <source>
        <dbReference type="SAM" id="MobiDB-lite"/>
    </source>
</evidence>
<feature type="region of interest" description="Disordered" evidence="1">
    <location>
        <begin position="84"/>
        <end position="106"/>
    </location>
</feature>
<dbReference type="VEuPathDB" id="FungiDB:RhiirFUN_008081"/>
<comment type="caution">
    <text evidence="2">The sequence shown here is derived from an EMBL/GenBank/DDBJ whole genome shotgun (WGS) entry which is preliminary data.</text>
</comment>
<dbReference type="VEuPathDB" id="FungiDB:FUN_021798"/>
<reference evidence="2 3" key="1">
    <citation type="submission" date="2015-10" db="EMBL/GenBank/DDBJ databases">
        <title>Genome analyses suggest a sexual origin of heterokaryosis in a supposedly ancient asexual fungus.</title>
        <authorList>
            <person name="Ropars J."/>
            <person name="Sedzielewska K."/>
            <person name="Noel J."/>
            <person name="Charron P."/>
            <person name="Farinelli L."/>
            <person name="Marton T."/>
            <person name="Kruger M."/>
            <person name="Pelin A."/>
            <person name="Brachmann A."/>
            <person name="Corradi N."/>
        </authorList>
    </citation>
    <scope>NUCLEOTIDE SEQUENCE [LARGE SCALE GENOMIC DNA]</scope>
    <source>
        <strain evidence="2 3">A4</strain>
    </source>
</reference>
<keyword evidence="3" id="KW-1185">Reference proteome</keyword>
<gene>
    <name evidence="2" type="ORF">RhiirA4_488844</name>
</gene>
<feature type="compositionally biased region" description="Polar residues" evidence="1">
    <location>
        <begin position="94"/>
        <end position="106"/>
    </location>
</feature>
<feature type="non-terminal residue" evidence="2">
    <location>
        <position position="1"/>
    </location>
</feature>
<dbReference type="Proteomes" id="UP000234323">
    <property type="component" value="Unassembled WGS sequence"/>
</dbReference>
<proteinExistence type="predicted"/>
<protein>
    <submittedName>
        <fullName evidence="2">Uncharacterized protein</fullName>
    </submittedName>
</protein>
<organism evidence="2 3">
    <name type="scientific">Rhizophagus irregularis</name>
    <dbReference type="NCBI Taxonomy" id="588596"/>
    <lineage>
        <taxon>Eukaryota</taxon>
        <taxon>Fungi</taxon>
        <taxon>Fungi incertae sedis</taxon>
        <taxon>Mucoromycota</taxon>
        <taxon>Glomeromycotina</taxon>
        <taxon>Glomeromycetes</taxon>
        <taxon>Glomerales</taxon>
        <taxon>Glomeraceae</taxon>
        <taxon>Rhizophagus</taxon>
    </lineage>
</organism>
<dbReference type="EMBL" id="LLXI01007071">
    <property type="protein sequence ID" value="PKY62413.1"/>
    <property type="molecule type" value="Genomic_DNA"/>
</dbReference>
<evidence type="ECO:0000313" key="2">
    <source>
        <dbReference type="EMBL" id="PKY62413.1"/>
    </source>
</evidence>
<dbReference type="VEuPathDB" id="FungiDB:RhiirA1_461677"/>
<accession>A0A2I1HU91</accession>
<evidence type="ECO:0000313" key="3">
    <source>
        <dbReference type="Proteomes" id="UP000234323"/>
    </source>
</evidence>
<dbReference type="AlphaFoldDB" id="A0A2I1HU91"/>
<name>A0A2I1HU91_9GLOM</name>
<sequence length="224" mass="26840">NTCNQPAAFVLPQNRWKCNHHFKSVLGCSSHNTQRKEKSPQYLSSYHQNLTNGSYNFAKEVRSTRLGLNYDVIVKRYNEWRGKRDPDLKDAMEPTTTRNKNGSSTTRNFYKEYSNLEFNEDRTPKQIKRWNRLKKSIINTEEHLYKIKPFLLKEDSIVFKKLSHVVERDSSYYKSDEDKLMDKLTRKRAKNWLRHTKKCKKFKKQLPDLPPDFNGDVRTFYYQT</sequence>